<evidence type="ECO:0000313" key="2">
    <source>
        <dbReference type="EMBL" id="RKF83797.1"/>
    </source>
</evidence>
<feature type="signal peptide" evidence="1">
    <location>
        <begin position="1"/>
        <end position="15"/>
    </location>
</feature>
<comment type="caution">
    <text evidence="2">The sequence shown here is derived from an EMBL/GenBank/DDBJ whole genome shotgun (WGS) entry which is preliminary data.</text>
</comment>
<proteinExistence type="predicted"/>
<dbReference type="Proteomes" id="UP000283383">
    <property type="component" value="Unassembled WGS sequence"/>
</dbReference>
<dbReference type="AlphaFoldDB" id="A0A420JAI3"/>
<feature type="chain" id="PRO_5019225677" evidence="1">
    <location>
        <begin position="16"/>
        <end position="64"/>
    </location>
</feature>
<evidence type="ECO:0000256" key="1">
    <source>
        <dbReference type="SAM" id="SignalP"/>
    </source>
</evidence>
<dbReference type="EMBL" id="MCBQ01000847">
    <property type="protein sequence ID" value="RKF83797.1"/>
    <property type="molecule type" value="Genomic_DNA"/>
</dbReference>
<gene>
    <name evidence="2" type="ORF">GcM3_c11015o16</name>
</gene>
<evidence type="ECO:0000313" key="3">
    <source>
        <dbReference type="Proteomes" id="UP000283383"/>
    </source>
</evidence>
<reference evidence="2 3" key="1">
    <citation type="journal article" date="2018" name="BMC Genomics">
        <title>Comparative genome analyses reveal sequence features reflecting distinct modes of host-adaptation between dicot and monocot powdery mildew.</title>
        <authorList>
            <person name="Wu Y."/>
            <person name="Ma X."/>
            <person name="Pan Z."/>
            <person name="Kale S.D."/>
            <person name="Song Y."/>
            <person name="King H."/>
            <person name="Zhang Q."/>
            <person name="Presley C."/>
            <person name="Deng X."/>
            <person name="Wei C.I."/>
            <person name="Xiao S."/>
        </authorList>
    </citation>
    <scope>NUCLEOTIDE SEQUENCE [LARGE SCALE GENOMIC DNA]</scope>
    <source>
        <strain evidence="2">UMSG3</strain>
    </source>
</reference>
<accession>A0A420JAI3</accession>
<name>A0A420JAI3_9PEZI</name>
<keyword evidence="3" id="KW-1185">Reference proteome</keyword>
<keyword evidence="1" id="KW-0732">Signal</keyword>
<organism evidence="2 3">
    <name type="scientific">Golovinomyces cichoracearum</name>
    <dbReference type="NCBI Taxonomy" id="62708"/>
    <lineage>
        <taxon>Eukaryota</taxon>
        <taxon>Fungi</taxon>
        <taxon>Dikarya</taxon>
        <taxon>Ascomycota</taxon>
        <taxon>Pezizomycotina</taxon>
        <taxon>Leotiomycetes</taxon>
        <taxon>Erysiphales</taxon>
        <taxon>Erysiphaceae</taxon>
        <taxon>Golovinomyces</taxon>
    </lineage>
</organism>
<sequence>MNVIRKALFFSFTAALKVWTTATSTVSFSSIKTQTEIAPAIFPQNKFIDKIDFSNTLNHICSHL</sequence>
<protein>
    <submittedName>
        <fullName evidence="2">Uncharacterized protein</fullName>
    </submittedName>
</protein>